<feature type="domain" description="Histidine kinase" evidence="13">
    <location>
        <begin position="770"/>
        <end position="988"/>
    </location>
</feature>
<dbReference type="InterPro" id="IPR003594">
    <property type="entry name" value="HATPase_dom"/>
</dbReference>
<evidence type="ECO:0000256" key="2">
    <source>
        <dbReference type="ARBA" id="ARBA00004651"/>
    </source>
</evidence>
<dbReference type="EC" id="2.7.13.3" evidence="3"/>
<dbReference type="CDD" id="cd16922">
    <property type="entry name" value="HATPase_EvgS-ArcB-TorS-like"/>
    <property type="match status" value="1"/>
</dbReference>
<keyword evidence="10 12" id="KW-0472">Membrane</keyword>
<evidence type="ECO:0000256" key="4">
    <source>
        <dbReference type="ARBA" id="ARBA00022475"/>
    </source>
</evidence>
<keyword evidence="16" id="KW-1185">Reference proteome</keyword>
<dbReference type="SMART" id="SM00388">
    <property type="entry name" value="HisKA"/>
    <property type="match status" value="1"/>
</dbReference>
<evidence type="ECO:0000256" key="3">
    <source>
        <dbReference type="ARBA" id="ARBA00012438"/>
    </source>
</evidence>
<dbReference type="SMART" id="SM00387">
    <property type="entry name" value="HATPase_c"/>
    <property type="match status" value="1"/>
</dbReference>
<evidence type="ECO:0000256" key="7">
    <source>
        <dbReference type="ARBA" id="ARBA00022692"/>
    </source>
</evidence>
<keyword evidence="11" id="KW-0175">Coiled coil</keyword>
<keyword evidence="8 15" id="KW-0418">Kinase</keyword>
<dbReference type="Gene3D" id="3.30.450.40">
    <property type="match status" value="2"/>
</dbReference>
<keyword evidence="5" id="KW-0597">Phosphoprotein</keyword>
<dbReference type="PANTHER" id="PTHR43047:SF72">
    <property type="entry name" value="OSMOSENSING HISTIDINE PROTEIN KINASE SLN1"/>
    <property type="match status" value="1"/>
</dbReference>
<evidence type="ECO:0000256" key="1">
    <source>
        <dbReference type="ARBA" id="ARBA00000085"/>
    </source>
</evidence>
<evidence type="ECO:0000256" key="8">
    <source>
        <dbReference type="ARBA" id="ARBA00022777"/>
    </source>
</evidence>
<dbReference type="GO" id="GO:0016301">
    <property type="term" value="F:kinase activity"/>
    <property type="evidence" value="ECO:0007669"/>
    <property type="project" value="UniProtKB-KW"/>
</dbReference>
<dbReference type="InterPro" id="IPR033479">
    <property type="entry name" value="dCache_1"/>
</dbReference>
<protein>
    <recommendedName>
        <fullName evidence="3">histidine kinase</fullName>
        <ecNumber evidence="3">2.7.13.3</ecNumber>
    </recommendedName>
</protein>
<feature type="coiled-coil region" evidence="11">
    <location>
        <begin position="373"/>
        <end position="407"/>
    </location>
</feature>
<dbReference type="InterPro" id="IPR036097">
    <property type="entry name" value="HisK_dim/P_sf"/>
</dbReference>
<dbReference type="CDD" id="cd06225">
    <property type="entry name" value="HAMP"/>
    <property type="match status" value="1"/>
</dbReference>
<dbReference type="InterPro" id="IPR004358">
    <property type="entry name" value="Sig_transdc_His_kin-like_C"/>
</dbReference>
<evidence type="ECO:0000256" key="9">
    <source>
        <dbReference type="ARBA" id="ARBA00022989"/>
    </source>
</evidence>
<evidence type="ECO:0000256" key="11">
    <source>
        <dbReference type="SAM" id="Coils"/>
    </source>
</evidence>
<dbReference type="PROSITE" id="PS50885">
    <property type="entry name" value="HAMP"/>
    <property type="match status" value="1"/>
</dbReference>
<dbReference type="RefSeq" id="WP_334489120.1">
    <property type="nucleotide sequence ID" value="NZ_JAZHRV010000001.1"/>
</dbReference>
<gene>
    <name evidence="15" type="ORF">V1286_007726</name>
</gene>
<comment type="caution">
    <text evidence="15">The sequence shown here is derived from an EMBL/GenBank/DDBJ whole genome shotgun (WGS) entry which is preliminary data.</text>
</comment>
<dbReference type="Pfam" id="PF01590">
    <property type="entry name" value="GAF"/>
    <property type="match status" value="2"/>
</dbReference>
<comment type="catalytic activity">
    <reaction evidence="1">
        <text>ATP + protein L-histidine = ADP + protein N-phospho-L-histidine.</text>
        <dbReference type="EC" id="2.7.13.3"/>
    </reaction>
</comment>
<dbReference type="Pfam" id="PF02743">
    <property type="entry name" value="dCache_1"/>
    <property type="match status" value="1"/>
</dbReference>
<dbReference type="Gene3D" id="3.30.450.20">
    <property type="entry name" value="PAS domain"/>
    <property type="match status" value="1"/>
</dbReference>
<organism evidence="15 16">
    <name type="scientific">Bradyrhizobium algeriense</name>
    <dbReference type="NCBI Taxonomy" id="634784"/>
    <lineage>
        <taxon>Bacteria</taxon>
        <taxon>Pseudomonadati</taxon>
        <taxon>Pseudomonadota</taxon>
        <taxon>Alphaproteobacteria</taxon>
        <taxon>Hyphomicrobiales</taxon>
        <taxon>Nitrobacteraceae</taxon>
        <taxon>Bradyrhizobium</taxon>
    </lineage>
</organism>
<comment type="subcellular location">
    <subcellularLocation>
        <location evidence="2">Cell membrane</location>
        <topology evidence="2">Multi-pass membrane protein</topology>
    </subcellularLocation>
</comment>
<dbReference type="InterPro" id="IPR005467">
    <property type="entry name" value="His_kinase_dom"/>
</dbReference>
<dbReference type="SMART" id="SM00304">
    <property type="entry name" value="HAMP"/>
    <property type="match status" value="1"/>
</dbReference>
<accession>A0ABU8BQ21</accession>
<keyword evidence="6" id="KW-0808">Transferase</keyword>
<dbReference type="Gene3D" id="6.10.340.10">
    <property type="match status" value="1"/>
</dbReference>
<dbReference type="PRINTS" id="PR00344">
    <property type="entry name" value="BCTRLSENSOR"/>
</dbReference>
<dbReference type="PANTHER" id="PTHR43047">
    <property type="entry name" value="TWO-COMPONENT HISTIDINE PROTEIN KINASE"/>
    <property type="match status" value="1"/>
</dbReference>
<dbReference type="SUPFAM" id="SSF158472">
    <property type="entry name" value="HAMP domain-like"/>
    <property type="match status" value="1"/>
</dbReference>
<dbReference type="InterPro" id="IPR003660">
    <property type="entry name" value="HAMP_dom"/>
</dbReference>
<evidence type="ECO:0000313" key="15">
    <source>
        <dbReference type="EMBL" id="MEH2560197.1"/>
    </source>
</evidence>
<feature type="transmembrane region" description="Helical" evidence="12">
    <location>
        <begin position="39"/>
        <end position="66"/>
    </location>
</feature>
<dbReference type="Gene3D" id="1.10.287.130">
    <property type="match status" value="1"/>
</dbReference>
<dbReference type="InterPro" id="IPR003018">
    <property type="entry name" value="GAF"/>
</dbReference>
<dbReference type="SUPFAM" id="SSF47384">
    <property type="entry name" value="Homodimeric domain of signal transducing histidine kinase"/>
    <property type="match status" value="1"/>
</dbReference>
<dbReference type="CDD" id="cd12912">
    <property type="entry name" value="PDC2_MCP_like"/>
    <property type="match status" value="1"/>
</dbReference>
<keyword evidence="7 12" id="KW-0812">Transmembrane</keyword>
<evidence type="ECO:0000256" key="10">
    <source>
        <dbReference type="ARBA" id="ARBA00023136"/>
    </source>
</evidence>
<dbReference type="InterPro" id="IPR036890">
    <property type="entry name" value="HATPase_C_sf"/>
</dbReference>
<dbReference type="Gene3D" id="3.30.565.10">
    <property type="entry name" value="Histidine kinase-like ATPase, C-terminal domain"/>
    <property type="match status" value="1"/>
</dbReference>
<sequence length="995" mass="107945">MSISLHPDTPRGRTLAGSPVASAGLGAVSSGARNRSGLFIKYVALFVAVVGVALLANGSFEVFFYYREHKASLIQIQQEQAVAAAAKISRFIKEIESQLGWTTQLPWSAGSIEQRRFDALRLLRQVPAITELAQVDSAGKERLRVSRLAMDVIDSGLDLSKEPKFTEAVAHKVYYGPVYFRRESEPYMTLAVAGTRKDAGVSIAEVNLKLIWDVVSQIKVGEHGRAYVVDAEGRLIAHPDISLVLRNTDMSKLAQVQAAQAGQAGGTADELQGARNIQGQEVLTASAPILPLGWTMFVELPVEEAYAPLYTALQRLAFVLLAASVFAVLAGILLARRMVGPIQALRAGAARIGAGDLGQRISIKTGDELESLADQFNEMGARLQESYADLENKVEQRTAELRESLQQQTATAEVLKVISRSAFDLQTVLDTLVESAVRLCEADSALISNLEGEAYRVVATFSFAPEYNALIRGRVLPVGRGSMTGRVASEGQVVHIADIASDEEYSITETVTLEKTHTMLGVPLLREGVVVGTINLGRQRVQPFTDRQIELVRTFADQAVIAIENVRLLDELQARTEELGRSVQELKALGDVTQAVNSTLDLETVLATIVANAVQLSGTDAGAIYVFDEAHQQFRLSATYGMDEALIAAIRDQRIGAGERLMQQAASVRGPLQVPDLRQEPSSPTLELILRAGYRSLLAVPLLSRDTIVGALVVRRRDTGTFAAGKIDLLQTFAAQSVLAIQNARLFHEIEDKSRQLEIASKHKSQFLANMSHELRTPLNAILGYTELILDNIYGDMPDKMRAVLERVQSNGKHLLGLINDVLDLSKIEAGQLTLSLTDYSLRDAVHAVVVAVESLATEKDLALNVEVAPDLPIGRGDERRLAQVLLNLVGNAIKFTDRGSVSIKASAADGTFTVAVRDTGPGISADHQVTIFEEFAQADTSSTRKKGGTGLGLSIAKRIIELHHGRIWVESVLGEGATFSFMIPVRVEQQARQP</sequence>
<evidence type="ECO:0000313" key="16">
    <source>
        <dbReference type="Proteomes" id="UP001364224"/>
    </source>
</evidence>
<dbReference type="InterPro" id="IPR029016">
    <property type="entry name" value="GAF-like_dom_sf"/>
</dbReference>
<dbReference type="Pfam" id="PF02518">
    <property type="entry name" value="HATPase_c"/>
    <property type="match status" value="1"/>
</dbReference>
<evidence type="ECO:0000256" key="6">
    <source>
        <dbReference type="ARBA" id="ARBA00022679"/>
    </source>
</evidence>
<dbReference type="PROSITE" id="PS50109">
    <property type="entry name" value="HIS_KIN"/>
    <property type="match status" value="1"/>
</dbReference>
<proteinExistence type="predicted"/>
<dbReference type="SMART" id="SM00065">
    <property type="entry name" value="GAF"/>
    <property type="match status" value="2"/>
</dbReference>
<dbReference type="InterPro" id="IPR003661">
    <property type="entry name" value="HisK_dim/P_dom"/>
</dbReference>
<keyword evidence="4" id="KW-1003">Cell membrane</keyword>
<evidence type="ECO:0000256" key="5">
    <source>
        <dbReference type="ARBA" id="ARBA00022553"/>
    </source>
</evidence>
<dbReference type="Pfam" id="PF00672">
    <property type="entry name" value="HAMP"/>
    <property type="match status" value="1"/>
</dbReference>
<dbReference type="Proteomes" id="UP001364224">
    <property type="component" value="Unassembled WGS sequence"/>
</dbReference>
<evidence type="ECO:0000259" key="14">
    <source>
        <dbReference type="PROSITE" id="PS50885"/>
    </source>
</evidence>
<feature type="domain" description="HAMP" evidence="14">
    <location>
        <begin position="336"/>
        <end position="388"/>
    </location>
</feature>
<evidence type="ECO:0000256" key="12">
    <source>
        <dbReference type="SAM" id="Phobius"/>
    </source>
</evidence>
<dbReference type="SUPFAM" id="SSF55781">
    <property type="entry name" value="GAF domain-like"/>
    <property type="match status" value="2"/>
</dbReference>
<dbReference type="SUPFAM" id="SSF55874">
    <property type="entry name" value="ATPase domain of HSP90 chaperone/DNA topoisomerase II/histidine kinase"/>
    <property type="match status" value="1"/>
</dbReference>
<keyword evidence="9 12" id="KW-1133">Transmembrane helix</keyword>
<dbReference type="EMBL" id="JAZHRV010000001">
    <property type="protein sequence ID" value="MEH2560197.1"/>
    <property type="molecule type" value="Genomic_DNA"/>
</dbReference>
<name>A0ABU8BQ21_9BRAD</name>
<dbReference type="CDD" id="cd00082">
    <property type="entry name" value="HisKA"/>
    <property type="match status" value="1"/>
</dbReference>
<evidence type="ECO:0000259" key="13">
    <source>
        <dbReference type="PROSITE" id="PS50109"/>
    </source>
</evidence>
<reference evidence="15 16" key="1">
    <citation type="submission" date="2024-02" db="EMBL/GenBank/DDBJ databases">
        <title>Adaptive strategies in a cosmopolitan and abundant soil bacterium.</title>
        <authorList>
            <person name="Carini P."/>
        </authorList>
    </citation>
    <scope>NUCLEOTIDE SEQUENCE [LARGE SCALE GENOMIC DNA]</scope>
    <source>
        <strain evidence="15 16">AZCC 1608</strain>
    </source>
</reference>
<feature type="transmembrane region" description="Helical" evidence="12">
    <location>
        <begin position="316"/>
        <end position="335"/>
    </location>
</feature>
<dbReference type="Pfam" id="PF00512">
    <property type="entry name" value="HisKA"/>
    <property type="match status" value="1"/>
</dbReference>